<evidence type="ECO:0000313" key="3">
    <source>
        <dbReference type="Proteomes" id="UP000799444"/>
    </source>
</evidence>
<accession>A0A9P4R2B7</accession>
<gene>
    <name evidence="2" type="ORF">EJ04DRAFT_218715</name>
</gene>
<sequence length="193" mass="21121">MQGPQPGGAIGGELLGGVRFSTKPHVCTTTMRWRGDGSPAGCPRRNTGIGRDQGEFAGVKLPCKRSISVEHTRLRIQPLHQRPWTPIQPGLAAAIIRGPHFTSPGKLWNAYGPGNFVRIDELPIGQALWLSLTHCRTTENRKVITLCSFNKGGVSMFALSSPAFAPNASTLHRHEEKLKKADGTSREKMYMLK</sequence>
<feature type="region of interest" description="Disordered" evidence="1">
    <location>
        <begin position="29"/>
        <end position="49"/>
    </location>
</feature>
<protein>
    <submittedName>
        <fullName evidence="2">Uncharacterized protein</fullName>
    </submittedName>
</protein>
<reference evidence="2" key="1">
    <citation type="journal article" date="2020" name="Stud. Mycol.">
        <title>101 Dothideomycetes genomes: a test case for predicting lifestyles and emergence of pathogens.</title>
        <authorList>
            <person name="Haridas S."/>
            <person name="Albert R."/>
            <person name="Binder M."/>
            <person name="Bloem J."/>
            <person name="Labutti K."/>
            <person name="Salamov A."/>
            <person name="Andreopoulos B."/>
            <person name="Baker S."/>
            <person name="Barry K."/>
            <person name="Bills G."/>
            <person name="Bluhm B."/>
            <person name="Cannon C."/>
            <person name="Castanera R."/>
            <person name="Culley D."/>
            <person name="Daum C."/>
            <person name="Ezra D."/>
            <person name="Gonzalez J."/>
            <person name="Henrissat B."/>
            <person name="Kuo A."/>
            <person name="Liang C."/>
            <person name="Lipzen A."/>
            <person name="Lutzoni F."/>
            <person name="Magnuson J."/>
            <person name="Mondo S."/>
            <person name="Nolan M."/>
            <person name="Ohm R."/>
            <person name="Pangilinan J."/>
            <person name="Park H.-J."/>
            <person name="Ramirez L."/>
            <person name="Alfaro M."/>
            <person name="Sun H."/>
            <person name="Tritt A."/>
            <person name="Yoshinaga Y."/>
            <person name="Zwiers L.-H."/>
            <person name="Turgeon B."/>
            <person name="Goodwin S."/>
            <person name="Spatafora J."/>
            <person name="Crous P."/>
            <person name="Grigoriev I."/>
        </authorList>
    </citation>
    <scope>NUCLEOTIDE SEQUENCE</scope>
    <source>
        <strain evidence="2">CBS 125425</strain>
    </source>
</reference>
<dbReference type="EMBL" id="ML996138">
    <property type="protein sequence ID" value="KAF2735201.1"/>
    <property type="molecule type" value="Genomic_DNA"/>
</dbReference>
<evidence type="ECO:0000313" key="2">
    <source>
        <dbReference type="EMBL" id="KAF2735201.1"/>
    </source>
</evidence>
<keyword evidence="3" id="KW-1185">Reference proteome</keyword>
<proteinExistence type="predicted"/>
<comment type="caution">
    <text evidence="2">The sequence shown here is derived from an EMBL/GenBank/DDBJ whole genome shotgun (WGS) entry which is preliminary data.</text>
</comment>
<organism evidence="2 3">
    <name type="scientific">Polyplosphaeria fusca</name>
    <dbReference type="NCBI Taxonomy" id="682080"/>
    <lineage>
        <taxon>Eukaryota</taxon>
        <taxon>Fungi</taxon>
        <taxon>Dikarya</taxon>
        <taxon>Ascomycota</taxon>
        <taxon>Pezizomycotina</taxon>
        <taxon>Dothideomycetes</taxon>
        <taxon>Pleosporomycetidae</taxon>
        <taxon>Pleosporales</taxon>
        <taxon>Tetraplosphaeriaceae</taxon>
        <taxon>Polyplosphaeria</taxon>
    </lineage>
</organism>
<evidence type="ECO:0000256" key="1">
    <source>
        <dbReference type="SAM" id="MobiDB-lite"/>
    </source>
</evidence>
<dbReference type="Proteomes" id="UP000799444">
    <property type="component" value="Unassembled WGS sequence"/>
</dbReference>
<dbReference type="AlphaFoldDB" id="A0A9P4R2B7"/>
<name>A0A9P4R2B7_9PLEO</name>